<feature type="domain" description="TonB-dependent receptor plug" evidence="8">
    <location>
        <begin position="154"/>
        <end position="260"/>
    </location>
</feature>
<dbReference type="Gene3D" id="2.60.40.1120">
    <property type="entry name" value="Carboxypeptidase-like, regulatory domain"/>
    <property type="match status" value="1"/>
</dbReference>
<evidence type="ECO:0000256" key="6">
    <source>
        <dbReference type="ARBA" id="ARBA00023237"/>
    </source>
</evidence>
<dbReference type="InterPro" id="IPR008969">
    <property type="entry name" value="CarboxyPept-like_regulatory"/>
</dbReference>
<dbReference type="OrthoDB" id="9768177at2"/>
<dbReference type="Pfam" id="PF13715">
    <property type="entry name" value="CarbopepD_reg_2"/>
    <property type="match status" value="1"/>
</dbReference>
<evidence type="ECO:0000256" key="4">
    <source>
        <dbReference type="ARBA" id="ARBA00022692"/>
    </source>
</evidence>
<dbReference type="InterPro" id="IPR023996">
    <property type="entry name" value="TonB-dep_OMP_SusC/RagA"/>
</dbReference>
<dbReference type="AlphaFoldDB" id="A0A2S7IG06"/>
<organism evidence="9 10">
    <name type="scientific">Siphonobacter curvatus</name>
    <dbReference type="NCBI Taxonomy" id="2094562"/>
    <lineage>
        <taxon>Bacteria</taxon>
        <taxon>Pseudomonadati</taxon>
        <taxon>Bacteroidota</taxon>
        <taxon>Cytophagia</taxon>
        <taxon>Cytophagales</taxon>
        <taxon>Cytophagaceae</taxon>
        <taxon>Siphonobacter</taxon>
    </lineage>
</organism>
<dbReference type="InterPro" id="IPR023997">
    <property type="entry name" value="TonB-dep_OMP_SusC/RagA_CS"/>
</dbReference>
<dbReference type="PROSITE" id="PS52016">
    <property type="entry name" value="TONB_DEPENDENT_REC_3"/>
    <property type="match status" value="1"/>
</dbReference>
<dbReference type="SUPFAM" id="SSF56935">
    <property type="entry name" value="Porins"/>
    <property type="match status" value="1"/>
</dbReference>
<evidence type="ECO:0000256" key="2">
    <source>
        <dbReference type="ARBA" id="ARBA00022448"/>
    </source>
</evidence>
<comment type="subcellular location">
    <subcellularLocation>
        <location evidence="1 7">Cell outer membrane</location>
        <topology evidence="1 7">Multi-pass membrane protein</topology>
    </subcellularLocation>
</comment>
<protein>
    <submittedName>
        <fullName evidence="9">SusC/RagA family TonB-linked outer membrane protein</fullName>
    </submittedName>
</protein>
<dbReference type="SUPFAM" id="SSF49464">
    <property type="entry name" value="Carboxypeptidase regulatory domain-like"/>
    <property type="match status" value="1"/>
</dbReference>
<proteinExistence type="inferred from homology"/>
<comment type="similarity">
    <text evidence="7">Belongs to the TonB-dependent receptor family.</text>
</comment>
<dbReference type="EMBL" id="PTRA01000007">
    <property type="protein sequence ID" value="PQA54152.1"/>
    <property type="molecule type" value="Genomic_DNA"/>
</dbReference>
<evidence type="ECO:0000256" key="7">
    <source>
        <dbReference type="PROSITE-ProRule" id="PRU01360"/>
    </source>
</evidence>
<evidence type="ECO:0000256" key="5">
    <source>
        <dbReference type="ARBA" id="ARBA00023136"/>
    </source>
</evidence>
<keyword evidence="4 7" id="KW-0812">Transmembrane</keyword>
<evidence type="ECO:0000256" key="3">
    <source>
        <dbReference type="ARBA" id="ARBA00022452"/>
    </source>
</evidence>
<dbReference type="GO" id="GO:0009279">
    <property type="term" value="C:cell outer membrane"/>
    <property type="evidence" value="ECO:0007669"/>
    <property type="project" value="UniProtKB-SubCell"/>
</dbReference>
<dbReference type="Gene3D" id="2.170.130.10">
    <property type="entry name" value="TonB-dependent receptor, plug domain"/>
    <property type="match status" value="1"/>
</dbReference>
<dbReference type="InterPro" id="IPR012910">
    <property type="entry name" value="Plug_dom"/>
</dbReference>
<dbReference type="NCBIfam" id="TIGR04056">
    <property type="entry name" value="OMP_RagA_SusC"/>
    <property type="match status" value="1"/>
</dbReference>
<evidence type="ECO:0000313" key="10">
    <source>
        <dbReference type="Proteomes" id="UP000239590"/>
    </source>
</evidence>
<reference evidence="10" key="1">
    <citation type="submission" date="2018-02" db="EMBL/GenBank/DDBJ databases">
        <title>Genome sequencing of Solimonas sp. HR-BB.</title>
        <authorList>
            <person name="Lee Y."/>
            <person name="Jeon C.O."/>
        </authorList>
    </citation>
    <scope>NUCLEOTIDE SEQUENCE [LARGE SCALE GENOMIC DNA]</scope>
    <source>
        <strain evidence="10">HR-U</strain>
    </source>
</reference>
<dbReference type="NCBIfam" id="TIGR04057">
    <property type="entry name" value="SusC_RagA_signa"/>
    <property type="match status" value="1"/>
</dbReference>
<dbReference type="Proteomes" id="UP000239590">
    <property type="component" value="Unassembled WGS sequence"/>
</dbReference>
<name>A0A2S7IG06_9BACT</name>
<dbReference type="InterPro" id="IPR036942">
    <property type="entry name" value="Beta-barrel_TonB_sf"/>
</dbReference>
<accession>A0A2S7IG06</accession>
<dbReference type="Pfam" id="PF07715">
    <property type="entry name" value="Plug"/>
    <property type="match status" value="1"/>
</dbReference>
<keyword evidence="10" id="KW-1185">Reference proteome</keyword>
<evidence type="ECO:0000256" key="1">
    <source>
        <dbReference type="ARBA" id="ARBA00004571"/>
    </source>
</evidence>
<comment type="caution">
    <text evidence="9">The sequence shown here is derived from an EMBL/GenBank/DDBJ whole genome shotgun (WGS) entry which is preliminary data.</text>
</comment>
<dbReference type="InterPro" id="IPR037066">
    <property type="entry name" value="Plug_dom_sf"/>
</dbReference>
<gene>
    <name evidence="9" type="ORF">C5O19_22895</name>
</gene>
<keyword evidence="5 7" id="KW-0472">Membrane</keyword>
<evidence type="ECO:0000259" key="8">
    <source>
        <dbReference type="Pfam" id="PF07715"/>
    </source>
</evidence>
<keyword evidence="3 7" id="KW-1134">Transmembrane beta strand</keyword>
<dbReference type="Gene3D" id="2.40.170.20">
    <property type="entry name" value="TonB-dependent receptor, beta-barrel domain"/>
    <property type="match status" value="1"/>
</dbReference>
<keyword evidence="6 7" id="KW-0998">Cell outer membrane</keyword>
<evidence type="ECO:0000313" key="9">
    <source>
        <dbReference type="EMBL" id="PQA54152.1"/>
    </source>
</evidence>
<dbReference type="InterPro" id="IPR039426">
    <property type="entry name" value="TonB-dep_rcpt-like"/>
</dbReference>
<sequence length="1076" mass="121427">MYSPQLIQANRLISLNANEEVLLTVLERLLRPNNLTYELIDHQVILRRVNTTEELVDVAPKDRIISGTVVDEKGQAIPGVNVQIKDRNRGTTTDSKGKYKLSVPESGAILVFSSIGYQGGEVEVGSRSVVDFTIKETTQALTEVVVIGYGTQQKRDLTGAVSQIKAAQIENENPNTVQDMLRGNAAGLNVGYDASAKGGGDLQVRGRTSLNASSSPLLVVDGVIYYGALSDINPNDIETLDVLKDASSAAVFGAKAASGVILITTKRGKSEKPTISVDGNVGISTVARNQPVYGPEGYVRWREDVLKSQNVTAKPYQFSNPDNLPSDVPLQQWLGYDGSTGNPTDVWLNRLKFQPIEIENYKAGRSVNWYDKVFQAARRQDYNVSISGKKNDISYYYSLGYLNNEGIITGDKFSTIRSRFNLEGKIASFLSAGINAQFSDRDESQVAADWTQITKASPYGSEYDAQGNYRWSPQDDPGGGSRHPFLSMKYTDRLRKYNTLISTLFAKVTLPLGITYQVNFTPRFEWYRNFNHESSKHPEWANVGGRASREQNMVYNWQVDNLFKWNKTVADIHNFDVTMLINAEKFQSWNNSIRNNGFEPSDNLGYHRVEAGINPIVSSNDEYSTADALMGRLFYSLKQKYLLTLSVRRDGYSAFGQANPRAWFPSIAGGWVFSDENFAKSSWLNYGKLRLSWGINGNRDIGRYVALSDLTTGKYLMVRNDGTVYQVSQLYVNRMNNKNLKWEKTTAYNFGLDFSLFNGKLDGSLEMYRMSTQDLLVQRTLPDILGFSYVWDNLGEVQNKGMEVNLNGRILQQQNFSWRASVNFSLNRNKVVHLYGDKINVTDANGNVTGQREADDISNRWFIGQALDRVWDQKVVGVWQTSEAEEAAKYGVRPGDFKVQDVNGDYKYTDADRQFLGYTAPRFRWTLRNEFTLFKNFDISFMMYSYWGHVSSFNIAKNQGLADRTSSYVFPYWTAENPTNDYARLASSNGSANFSVYRKKSFVRLDNISMSYNLPKALIQKVNMQRVRAYFSVRNVGFYAPQWNYWDPENGLRDSDNNAITGPTPRTYTLGLNLTL</sequence>
<keyword evidence="2 7" id="KW-0813">Transport</keyword>